<feature type="domain" description="Sigma factor regulator N-terminal" evidence="4">
    <location>
        <begin position="74"/>
        <end position="165"/>
    </location>
</feature>
<evidence type="ECO:0000256" key="1">
    <source>
        <dbReference type="SAM" id="MobiDB-lite"/>
    </source>
</evidence>
<keyword evidence="2" id="KW-0472">Membrane</keyword>
<evidence type="ECO:0008006" key="7">
    <source>
        <dbReference type="Google" id="ProtNLM"/>
    </source>
</evidence>
<name>A0A4R5K8T1_9BACL</name>
<evidence type="ECO:0000259" key="4">
    <source>
        <dbReference type="Pfam" id="PF13800"/>
    </source>
</evidence>
<dbReference type="OrthoDB" id="2730366at2"/>
<dbReference type="Pfam" id="PF13791">
    <property type="entry name" value="Sigma_reg_C"/>
    <property type="match status" value="1"/>
</dbReference>
<organism evidence="5 6">
    <name type="scientific">Paenibacillus piri</name>
    <dbReference type="NCBI Taxonomy" id="2547395"/>
    <lineage>
        <taxon>Bacteria</taxon>
        <taxon>Bacillati</taxon>
        <taxon>Bacillota</taxon>
        <taxon>Bacilli</taxon>
        <taxon>Bacillales</taxon>
        <taxon>Paenibacillaceae</taxon>
        <taxon>Paenibacillus</taxon>
    </lineage>
</organism>
<feature type="domain" description="Sigma factor regulator C-terminal" evidence="3">
    <location>
        <begin position="227"/>
        <end position="402"/>
    </location>
</feature>
<feature type="region of interest" description="Disordered" evidence="1">
    <location>
        <begin position="50"/>
        <end position="70"/>
    </location>
</feature>
<feature type="transmembrane region" description="Helical" evidence="2">
    <location>
        <begin position="86"/>
        <end position="113"/>
    </location>
</feature>
<dbReference type="Pfam" id="PF13800">
    <property type="entry name" value="Sigma_reg_N"/>
    <property type="match status" value="1"/>
</dbReference>
<evidence type="ECO:0000259" key="3">
    <source>
        <dbReference type="Pfam" id="PF13791"/>
    </source>
</evidence>
<evidence type="ECO:0000313" key="6">
    <source>
        <dbReference type="Proteomes" id="UP000295636"/>
    </source>
</evidence>
<dbReference type="RefSeq" id="WP_133237145.1">
    <property type="nucleotide sequence ID" value="NZ_SMRT01000046.1"/>
</dbReference>
<sequence>MSEEFKRKLKQYADGNLPEHERDEIERELEKMEAYQAYLDELMPLNDSTSIESVRSERSGDGPMPTILSPGNEKSIIRRGKWKARFVSSAIVTAILIIFTIVSSIITAIYYGMGEPSRMMTYQDVVTSAIAVSRPNVTVHLNGQGNAFFTMDSSSKLNKQVGAGQVVVGDFSMKFLLGLPGVPQFSWQDNNSNVTFHYPGGGQSLTAPEEANRLNGERADAPEWVALEKLPEGTVAEAYLSFDRLFTTDELLARFEHKNMQPVWFAVDAGPDSWRQNGGIVTNPVGFPYWPVWHADDLQVNHYEEKKTGWLGKIVTRGGSYPALAAYGDGAKRNENFMKTLSLLRQYKSIANKAAPFTNIDKAADYIGTNGVKLYGAVVTGPVKELLKLREEPWVRNLGVGEVRLWNWRDR</sequence>
<gene>
    <name evidence="5" type="ORF">E1757_35465</name>
</gene>
<keyword evidence="6" id="KW-1185">Reference proteome</keyword>
<evidence type="ECO:0000256" key="2">
    <source>
        <dbReference type="SAM" id="Phobius"/>
    </source>
</evidence>
<feature type="region of interest" description="Disordered" evidence="1">
    <location>
        <begin position="1"/>
        <end position="22"/>
    </location>
</feature>
<keyword evidence="2" id="KW-0812">Transmembrane</keyword>
<dbReference type="Proteomes" id="UP000295636">
    <property type="component" value="Unassembled WGS sequence"/>
</dbReference>
<dbReference type="EMBL" id="SMRT01000046">
    <property type="protein sequence ID" value="TDF87890.1"/>
    <property type="molecule type" value="Genomic_DNA"/>
</dbReference>
<comment type="caution">
    <text evidence="5">The sequence shown here is derived from an EMBL/GenBank/DDBJ whole genome shotgun (WGS) entry which is preliminary data.</text>
</comment>
<accession>A0A4R5K8T1</accession>
<protein>
    <recommendedName>
        <fullName evidence="7">Anti-sigma factor</fullName>
    </recommendedName>
</protein>
<keyword evidence="2" id="KW-1133">Transmembrane helix</keyword>
<dbReference type="AlphaFoldDB" id="A0A4R5K8T1"/>
<evidence type="ECO:0000313" key="5">
    <source>
        <dbReference type="EMBL" id="TDF87890.1"/>
    </source>
</evidence>
<reference evidence="5 6" key="1">
    <citation type="submission" date="2019-03" db="EMBL/GenBank/DDBJ databases">
        <title>This is whole genome sequence of Paenibacillus sp MS74 strain.</title>
        <authorList>
            <person name="Trinh H.N."/>
        </authorList>
    </citation>
    <scope>NUCLEOTIDE SEQUENCE [LARGE SCALE GENOMIC DNA]</scope>
    <source>
        <strain evidence="5 6">MS74</strain>
    </source>
</reference>
<dbReference type="InterPro" id="IPR029101">
    <property type="entry name" value="Sigma_reg_N"/>
</dbReference>
<dbReference type="InterPro" id="IPR025672">
    <property type="entry name" value="Sigma_reg_C_dom"/>
</dbReference>
<proteinExistence type="predicted"/>